<dbReference type="Proteomes" id="UP000035762">
    <property type="component" value="Unassembled WGS sequence"/>
</dbReference>
<proteinExistence type="predicted"/>
<organism evidence="1 2">
    <name type="scientific">Afipia felis</name>
    <name type="common">Cat scratch disease bacillus</name>
    <dbReference type="NCBI Taxonomy" id="1035"/>
    <lineage>
        <taxon>Bacteria</taxon>
        <taxon>Pseudomonadati</taxon>
        <taxon>Pseudomonadota</taxon>
        <taxon>Alphaproteobacteria</taxon>
        <taxon>Hyphomicrobiales</taxon>
        <taxon>Nitrobacteraceae</taxon>
        <taxon>Afipia</taxon>
    </lineage>
</organism>
<protein>
    <submittedName>
        <fullName evidence="1">Uncharacterized protein</fullName>
    </submittedName>
</protein>
<evidence type="ECO:0000313" key="2">
    <source>
        <dbReference type="Proteomes" id="UP000035762"/>
    </source>
</evidence>
<comment type="caution">
    <text evidence="1">The sequence shown here is derived from an EMBL/GenBank/DDBJ whole genome shotgun (WGS) entry which is preliminary data.</text>
</comment>
<evidence type="ECO:0000313" key="1">
    <source>
        <dbReference type="EMBL" id="CEG07147.1"/>
    </source>
</evidence>
<sequence length="102" mass="11277">MHGDNLARRGRFDNRNRGCVNGFVGARSRGQPLQQHDERGFRLRACAMNDRAAEWRLDCGALLGKMRRERDPGKLTNGVVMRAGCGVGGFEMPVHEGHGGPF</sequence>
<gene>
    <name evidence="1" type="ORF">BN961_00528</name>
</gene>
<accession>A0A090MLF2</accession>
<dbReference type="EMBL" id="CCAZ020000001">
    <property type="protein sequence ID" value="CEG07147.1"/>
    <property type="molecule type" value="Genomic_DNA"/>
</dbReference>
<reference evidence="1 2" key="1">
    <citation type="journal article" date="2014" name="Genome Announc.">
        <title>Genome Sequence of Afipia felis Strain 76713, Isolated in Hospital Water Using an Amoeba Co-Culture Procedure.</title>
        <authorList>
            <person name="Benamar S."/>
            <person name="La Scola B."/>
            <person name="Croce O."/>
        </authorList>
    </citation>
    <scope>NUCLEOTIDE SEQUENCE [LARGE SCALE GENOMIC DNA]</scope>
    <source>
        <strain evidence="1 2">76713</strain>
    </source>
</reference>
<dbReference type="AlphaFoldDB" id="A0A090MLF2"/>
<keyword evidence="2" id="KW-1185">Reference proteome</keyword>
<name>A0A090MLF2_AFIFE</name>